<dbReference type="PANTHER" id="PTHR12901:SF10">
    <property type="entry name" value="COENZYME Q-BINDING PROTEIN COQ10, MITOCHONDRIAL"/>
    <property type="match status" value="1"/>
</dbReference>
<sequence>MNSRRPIILLQSPSRASTVYHRPLLGVNQVSPFQSRHFLDSILSSALGPCPLRSLSHTKLLPYSPSVIFKAVSDVSGYPTFLPFTISSNVTSRDPAGYPTRARLKVGYAKFGLEEDWDSIVRCDPEKGLVEARSSEENSDGLFEVLSTKWQISHSDRGSPDHASVKLDVNVKFRNPVYDQMFAQVEEKVASTMISAFEKRVEELNRGR</sequence>
<dbReference type="InterPro" id="IPR023393">
    <property type="entry name" value="START-like_dom_sf"/>
</dbReference>
<name>A0A0D2CM40_9EURO</name>
<dbReference type="InterPro" id="IPR044996">
    <property type="entry name" value="COQ10-like"/>
</dbReference>
<dbReference type="GO" id="GO:0045333">
    <property type="term" value="P:cellular respiration"/>
    <property type="evidence" value="ECO:0007669"/>
    <property type="project" value="InterPro"/>
</dbReference>
<evidence type="ECO:0000313" key="5">
    <source>
        <dbReference type="EMBL" id="KIW50912.1"/>
    </source>
</evidence>
<dbReference type="Pfam" id="PF03364">
    <property type="entry name" value="Polyketide_cyc"/>
    <property type="match status" value="1"/>
</dbReference>
<comment type="subunit">
    <text evidence="2">Interacts with coenzyme Q.</text>
</comment>
<dbReference type="Proteomes" id="UP000054342">
    <property type="component" value="Unassembled WGS sequence"/>
</dbReference>
<protein>
    <recommendedName>
        <fullName evidence="4">Coenzyme Q-binding protein COQ10 START domain-containing protein</fullName>
    </recommendedName>
</protein>
<dbReference type="Gene3D" id="3.30.530.20">
    <property type="match status" value="1"/>
</dbReference>
<evidence type="ECO:0000256" key="2">
    <source>
        <dbReference type="ARBA" id="ARBA00011814"/>
    </source>
</evidence>
<dbReference type="PANTHER" id="PTHR12901">
    <property type="entry name" value="SPERM PROTEIN HOMOLOG"/>
    <property type="match status" value="1"/>
</dbReference>
<accession>A0A0D2CM40</accession>
<dbReference type="HOGENOM" id="CLU_079653_1_0_1"/>
<dbReference type="GO" id="GO:0005739">
    <property type="term" value="C:mitochondrion"/>
    <property type="evidence" value="ECO:0007669"/>
    <property type="project" value="TreeGrafter"/>
</dbReference>
<evidence type="ECO:0000256" key="1">
    <source>
        <dbReference type="ARBA" id="ARBA00006885"/>
    </source>
</evidence>
<dbReference type="GO" id="GO:0048039">
    <property type="term" value="F:ubiquinone binding"/>
    <property type="evidence" value="ECO:0007669"/>
    <property type="project" value="InterPro"/>
</dbReference>
<dbReference type="AlphaFoldDB" id="A0A0D2CM40"/>
<gene>
    <name evidence="5" type="ORF">PV05_09689</name>
</gene>
<dbReference type="OrthoDB" id="292693at2759"/>
<dbReference type="RefSeq" id="XP_013311496.1">
    <property type="nucleotide sequence ID" value="XM_013456042.1"/>
</dbReference>
<comment type="similarity">
    <text evidence="1">Belongs to the COQ10 family.</text>
</comment>
<evidence type="ECO:0000259" key="4">
    <source>
        <dbReference type="Pfam" id="PF03364"/>
    </source>
</evidence>
<feature type="domain" description="Coenzyme Q-binding protein COQ10 START" evidence="4">
    <location>
        <begin position="61"/>
        <end position="198"/>
    </location>
</feature>
<dbReference type="InterPro" id="IPR005031">
    <property type="entry name" value="COQ10_START"/>
</dbReference>
<dbReference type="SUPFAM" id="SSF55961">
    <property type="entry name" value="Bet v1-like"/>
    <property type="match status" value="1"/>
</dbReference>
<dbReference type="EMBL" id="KN847322">
    <property type="protein sequence ID" value="KIW50912.1"/>
    <property type="molecule type" value="Genomic_DNA"/>
</dbReference>
<dbReference type="CDD" id="cd07813">
    <property type="entry name" value="COQ10p_like"/>
    <property type="match status" value="1"/>
</dbReference>
<keyword evidence="6" id="KW-1185">Reference proteome</keyword>
<proteinExistence type="inferred from homology"/>
<evidence type="ECO:0000256" key="3">
    <source>
        <dbReference type="ARBA" id="ARBA00024947"/>
    </source>
</evidence>
<organism evidence="5 6">
    <name type="scientific">Exophiala xenobiotica</name>
    <dbReference type="NCBI Taxonomy" id="348802"/>
    <lineage>
        <taxon>Eukaryota</taxon>
        <taxon>Fungi</taxon>
        <taxon>Dikarya</taxon>
        <taxon>Ascomycota</taxon>
        <taxon>Pezizomycotina</taxon>
        <taxon>Eurotiomycetes</taxon>
        <taxon>Chaetothyriomycetidae</taxon>
        <taxon>Chaetothyriales</taxon>
        <taxon>Herpotrichiellaceae</taxon>
        <taxon>Exophiala</taxon>
    </lineage>
</organism>
<dbReference type="STRING" id="348802.A0A0D2CM40"/>
<reference evidence="5 6" key="1">
    <citation type="submission" date="2015-01" db="EMBL/GenBank/DDBJ databases">
        <title>The Genome Sequence of Exophiala xenobiotica CBS118157.</title>
        <authorList>
            <consortium name="The Broad Institute Genomics Platform"/>
            <person name="Cuomo C."/>
            <person name="de Hoog S."/>
            <person name="Gorbushina A."/>
            <person name="Stielow B."/>
            <person name="Teixiera M."/>
            <person name="Abouelleil A."/>
            <person name="Chapman S.B."/>
            <person name="Priest M."/>
            <person name="Young S.K."/>
            <person name="Wortman J."/>
            <person name="Nusbaum C."/>
            <person name="Birren B."/>
        </authorList>
    </citation>
    <scope>NUCLEOTIDE SEQUENCE [LARGE SCALE GENOMIC DNA]</scope>
    <source>
        <strain evidence="5 6">CBS 118157</strain>
    </source>
</reference>
<evidence type="ECO:0000313" key="6">
    <source>
        <dbReference type="Proteomes" id="UP000054342"/>
    </source>
</evidence>
<comment type="function">
    <text evidence="3">Required for the function of coenzyme Q in the respiratory chain. May serve as a chaperone or may be involved in the transport of Q6 from its site of synthesis to the catalytic sites of the respiratory complexes.</text>
</comment>
<dbReference type="GeneID" id="25331597"/>